<protein>
    <submittedName>
        <fullName evidence="8">Uncharacterized protein</fullName>
    </submittedName>
</protein>
<reference evidence="8 9" key="1">
    <citation type="submission" date="2024-02" db="EMBL/GenBank/DDBJ databases">
        <title>De novo assembly and annotation of 12 fungi associated with fruit tree decline syndrome in Ontario, Canada.</title>
        <authorList>
            <person name="Sulman M."/>
            <person name="Ellouze W."/>
            <person name="Ilyukhin E."/>
        </authorList>
    </citation>
    <scope>NUCLEOTIDE SEQUENCE [LARGE SCALE GENOMIC DNA]</scope>
    <source>
        <strain evidence="8 9">M42-189</strain>
    </source>
</reference>
<evidence type="ECO:0000256" key="5">
    <source>
        <dbReference type="ARBA" id="ARBA00023242"/>
    </source>
</evidence>
<keyword evidence="3 6" id="KW-0853">WD repeat</keyword>
<dbReference type="Proteomes" id="UP001521785">
    <property type="component" value="Unassembled WGS sequence"/>
</dbReference>
<evidence type="ECO:0000256" key="2">
    <source>
        <dbReference type="ARBA" id="ARBA00005616"/>
    </source>
</evidence>
<dbReference type="Gene3D" id="2.130.10.10">
    <property type="entry name" value="YVTN repeat-like/Quinoprotein amine dehydrogenase"/>
    <property type="match status" value="1"/>
</dbReference>
<comment type="similarity">
    <text evidence="2">Belongs to the WD repeat SWD2 family.</text>
</comment>
<evidence type="ECO:0000256" key="7">
    <source>
        <dbReference type="SAM" id="MobiDB-lite"/>
    </source>
</evidence>
<comment type="caution">
    <text evidence="8">The sequence shown here is derived from an EMBL/GenBank/DDBJ whole genome shotgun (WGS) entry which is preliminary data.</text>
</comment>
<evidence type="ECO:0000256" key="3">
    <source>
        <dbReference type="ARBA" id="ARBA00022574"/>
    </source>
</evidence>
<dbReference type="InterPro" id="IPR036322">
    <property type="entry name" value="WD40_repeat_dom_sf"/>
</dbReference>
<gene>
    <name evidence="8" type="ORF">SLS60_004382</name>
</gene>
<proteinExistence type="inferred from homology"/>
<dbReference type="InterPro" id="IPR037867">
    <property type="entry name" value="Swd2/WDR82"/>
</dbReference>
<dbReference type="InterPro" id="IPR001680">
    <property type="entry name" value="WD40_rpt"/>
</dbReference>
<dbReference type="SUPFAM" id="SSF50978">
    <property type="entry name" value="WD40 repeat-like"/>
    <property type="match status" value="1"/>
</dbReference>
<organism evidence="8 9">
    <name type="scientific">Paraconiothyrium brasiliense</name>
    <dbReference type="NCBI Taxonomy" id="300254"/>
    <lineage>
        <taxon>Eukaryota</taxon>
        <taxon>Fungi</taxon>
        <taxon>Dikarya</taxon>
        <taxon>Ascomycota</taxon>
        <taxon>Pezizomycotina</taxon>
        <taxon>Dothideomycetes</taxon>
        <taxon>Pleosporomycetidae</taxon>
        <taxon>Pleosporales</taxon>
        <taxon>Massarineae</taxon>
        <taxon>Didymosphaeriaceae</taxon>
        <taxon>Paraconiothyrium</taxon>
    </lineage>
</organism>
<dbReference type="SMART" id="SM00320">
    <property type="entry name" value="WD40"/>
    <property type="match status" value="4"/>
</dbReference>
<evidence type="ECO:0000256" key="1">
    <source>
        <dbReference type="ARBA" id="ARBA00004123"/>
    </source>
</evidence>
<dbReference type="PANTHER" id="PTHR19861:SF0">
    <property type="entry name" value="WD REPEAT-CONTAINING PROTEIN 82"/>
    <property type="match status" value="1"/>
</dbReference>
<sequence>MATGLGTPGPPPPPPGQATQKVSDVITAFRPAKKFKPPNARTSVTSLDFDDTGDLAVVARDDDTLQIYNTTLGKHAKEFNSQKYGVHLARFSHHAQNIIYASTKVDDTIRFFSTHDNSFTRYFKGHTDTVTSIALCPSSDTFISCAKDNTVRLWDLQSPNFSGMLNLHGAYLACYDPSATVIAVASQLGHAVLLYDVRNYDKIPFATFDLAGLEQQYLGPNGGEWSKLEFTNDGKHLIVSTTGNGHFVLDAFDGGLKHFAYRKRGHTGRLGPSAGVPTRGTNGASGVAEALGQGDTAVTPDGQYLLGGSAEDGLLVWDISRDPASDKYTNAEQLTGPGKAAIVGYNPKFNMLATADKDLILWQPDPDIMM</sequence>
<dbReference type="PROSITE" id="PS50082">
    <property type="entry name" value="WD_REPEATS_2"/>
    <property type="match status" value="1"/>
</dbReference>
<keyword evidence="5" id="KW-0539">Nucleus</keyword>
<dbReference type="PANTHER" id="PTHR19861">
    <property type="entry name" value="WD40 REPEAT PROTEIN SWD2"/>
    <property type="match status" value="1"/>
</dbReference>
<evidence type="ECO:0000313" key="8">
    <source>
        <dbReference type="EMBL" id="KAL1604842.1"/>
    </source>
</evidence>
<evidence type="ECO:0000256" key="6">
    <source>
        <dbReference type="PROSITE-ProRule" id="PRU00221"/>
    </source>
</evidence>
<dbReference type="InterPro" id="IPR015943">
    <property type="entry name" value="WD40/YVTN_repeat-like_dom_sf"/>
</dbReference>
<feature type="repeat" description="WD" evidence="6">
    <location>
        <begin position="123"/>
        <end position="158"/>
    </location>
</feature>
<keyword evidence="4" id="KW-0677">Repeat</keyword>
<keyword evidence="9" id="KW-1185">Reference proteome</keyword>
<dbReference type="EMBL" id="JAKJXO020000005">
    <property type="protein sequence ID" value="KAL1604842.1"/>
    <property type="molecule type" value="Genomic_DNA"/>
</dbReference>
<comment type="subcellular location">
    <subcellularLocation>
        <location evidence="1">Nucleus</location>
    </subcellularLocation>
</comment>
<evidence type="ECO:0000313" key="9">
    <source>
        <dbReference type="Proteomes" id="UP001521785"/>
    </source>
</evidence>
<evidence type="ECO:0000256" key="4">
    <source>
        <dbReference type="ARBA" id="ARBA00022737"/>
    </source>
</evidence>
<dbReference type="Pfam" id="PF00400">
    <property type="entry name" value="WD40"/>
    <property type="match status" value="2"/>
</dbReference>
<dbReference type="PROSITE" id="PS50294">
    <property type="entry name" value="WD_REPEATS_REGION"/>
    <property type="match status" value="1"/>
</dbReference>
<name>A0ABR3RLT4_9PLEO</name>
<feature type="region of interest" description="Disordered" evidence="7">
    <location>
        <begin position="1"/>
        <end position="22"/>
    </location>
</feature>
<accession>A0ABR3RLT4</accession>